<proteinExistence type="predicted"/>
<organism evidence="1">
    <name type="scientific">Klebsiella phage FKP3</name>
    <dbReference type="NCBI Taxonomy" id="3231233"/>
    <lineage>
        <taxon>Viruses</taxon>
        <taxon>Duplodnaviria</taxon>
        <taxon>Heunggongvirae</taxon>
        <taxon>Uroviricota</taxon>
        <taxon>Caudoviricetes</taxon>
        <taxon>Stephanstirmvirinae</taxon>
        <taxon>Justusliebigvirus</taxon>
    </lineage>
</organism>
<name>A0AAU8HZJ2_9CAUD</name>
<accession>A0AAU8HZJ2</accession>
<evidence type="ECO:0000313" key="1">
    <source>
        <dbReference type="EMBL" id="XCI78114.1"/>
    </source>
</evidence>
<sequence>MPNMSYCMFENTSNDMQDIINKMYEDDFTPSQLSPRERRAYDAFWEQAEAILDRLSEIEAMEESEEEDED</sequence>
<dbReference type="EMBL" id="PP895363">
    <property type="protein sequence ID" value="XCI78114.1"/>
    <property type="molecule type" value="Genomic_DNA"/>
</dbReference>
<protein>
    <submittedName>
        <fullName evidence="1">Uncharacterized protein</fullName>
    </submittedName>
</protein>
<reference evidence="1" key="1">
    <citation type="submission" date="2024-06" db="EMBL/GenBank/DDBJ databases">
        <title>High activity and specificity of bacteriophage cocktails against carbapenem-resistant Klebsiella pneumoniae belonging to high-risk clones CG258 and ST307.</title>
        <authorList>
            <person name="Jimenez Quiceno J."/>
            <person name="Salazar Ospina L."/>
            <person name="Tellez Carrasquilla S."/>
        </authorList>
    </citation>
    <scope>NUCLEOTIDE SEQUENCE</scope>
</reference>